<feature type="domain" description="C2H2-type" evidence="10">
    <location>
        <begin position="1041"/>
        <end position="1069"/>
    </location>
</feature>
<evidence type="ECO:0000256" key="6">
    <source>
        <dbReference type="ARBA" id="ARBA00023136"/>
    </source>
</evidence>
<dbReference type="STRING" id="1263082.A0A068S5C7"/>
<dbReference type="GO" id="GO:0015853">
    <property type="term" value="P:adenine transport"/>
    <property type="evidence" value="ECO:0007669"/>
    <property type="project" value="TreeGrafter"/>
</dbReference>
<dbReference type="InterPro" id="IPR013087">
    <property type="entry name" value="Znf_C2H2_type"/>
</dbReference>
<dbReference type="Gene3D" id="3.30.160.60">
    <property type="entry name" value="Classic Zinc Finger"/>
    <property type="match status" value="3"/>
</dbReference>
<dbReference type="GO" id="GO:0015854">
    <property type="term" value="P:guanine transport"/>
    <property type="evidence" value="ECO:0007669"/>
    <property type="project" value="TreeGrafter"/>
</dbReference>
<feature type="domain" description="C2H2-type" evidence="10">
    <location>
        <begin position="1186"/>
        <end position="1214"/>
    </location>
</feature>
<keyword evidence="12" id="KW-1185">Reference proteome</keyword>
<feature type="compositionally biased region" description="Polar residues" evidence="8">
    <location>
        <begin position="1298"/>
        <end position="1310"/>
    </location>
</feature>
<evidence type="ECO:0000256" key="4">
    <source>
        <dbReference type="ARBA" id="ARBA00022692"/>
    </source>
</evidence>
<dbReference type="PROSITE" id="PS00028">
    <property type="entry name" value="ZINC_FINGER_C2H2_1"/>
    <property type="match status" value="3"/>
</dbReference>
<dbReference type="SMART" id="SM00355">
    <property type="entry name" value="ZnF_C2H2"/>
    <property type="match status" value="5"/>
</dbReference>
<dbReference type="Pfam" id="PF00860">
    <property type="entry name" value="Xan_ur_permease"/>
    <property type="match status" value="1"/>
</dbReference>
<comment type="subcellular location">
    <subcellularLocation>
        <location evidence="1">Endomembrane system</location>
        <topology evidence="1">Multi-pass membrane protein</topology>
    </subcellularLocation>
</comment>
<feature type="transmembrane region" description="Helical" evidence="9">
    <location>
        <begin position="236"/>
        <end position="256"/>
    </location>
</feature>
<feature type="transmembrane region" description="Helical" evidence="9">
    <location>
        <begin position="276"/>
        <end position="300"/>
    </location>
</feature>
<evidence type="ECO:0000313" key="11">
    <source>
        <dbReference type="EMBL" id="CDH57195.1"/>
    </source>
</evidence>
<feature type="transmembrane region" description="Helical" evidence="9">
    <location>
        <begin position="59"/>
        <end position="83"/>
    </location>
</feature>
<feature type="compositionally biased region" description="Acidic residues" evidence="8">
    <location>
        <begin position="622"/>
        <end position="650"/>
    </location>
</feature>
<evidence type="ECO:0000313" key="12">
    <source>
        <dbReference type="Proteomes" id="UP000027586"/>
    </source>
</evidence>
<keyword evidence="3" id="KW-0813">Transport</keyword>
<name>A0A068S5C7_9FUNG</name>
<dbReference type="GO" id="GO:0008270">
    <property type="term" value="F:zinc ion binding"/>
    <property type="evidence" value="ECO:0007669"/>
    <property type="project" value="UniProtKB-KW"/>
</dbReference>
<feature type="transmembrane region" description="Helical" evidence="9">
    <location>
        <begin position="371"/>
        <end position="404"/>
    </location>
</feature>
<feature type="domain" description="C2H2-type" evidence="10">
    <location>
        <begin position="1126"/>
        <end position="1156"/>
    </location>
</feature>
<keyword evidence="7" id="KW-0479">Metal-binding</keyword>
<evidence type="ECO:0000256" key="3">
    <source>
        <dbReference type="ARBA" id="ARBA00022448"/>
    </source>
</evidence>
<dbReference type="PROSITE" id="PS50157">
    <property type="entry name" value="ZINC_FINGER_C2H2_2"/>
    <property type="match status" value="4"/>
</dbReference>
<proteinExistence type="inferred from homology"/>
<sequence length="1324" mass="149223">MQCVFQVKLDMIMATAIMSMIASVLIGVLANLPLGLAPGMGLNAYFTYNVVGYHGSGKVSYQTAVAAVLIEGCIFLILSIFGIRQWLARVIPMSIKVAMGCGIGLYLCFIGLQSSAGIGIVGLDKSTLVALAACPDQYKDADGICTGHTMESPTTWMGILGLIIMVVLTMYRVRGAILIGIVFIAITSWPRVSYVTYFPYTETGNAMFDYFKKVVTVHPLDHVLAKFHFDLGSREIWIALITFLYVDILDTTGTMYSMARYGGFTDKTGDFEHSTYAFIADAIAVIVGSCFGSSPCTAFVESGTGISEGGRTGITAITIAFGFFISIFFSPIFASFPPWATGPALIVVGSMMATSVRNINWDYPGDAIPAFLTLTVMPFTYSIAYGMIAGVIGYVIINGIIFIIDKISFGRIQPDYTLRENWWSAAFSRSFTPYWMRYVIARAKGKPIPWHEDDYDFGSDDENDHPDVVRRRTPTSYAPTLSLQYRNERRDTVITYGDYCKHSVTAICDRTIRHCGIPVISDTIQPTWQAIILIVPINKIFIHKSRDQNNACNSSSLATTYYSQPTQGAVKDAWRYRHLMPIVHAHCFYVSSHMKRRHGLASPSTSNYEESDLSDIESTTSAEEEPTLSDTECISEQEDVMLLDTDDDYGDGSMSDASCEEDDFEDELSDSDIEQFEDIEPVPAFDEIDSRTDHPSGALIGVLHGEKGATMKFAFLGFFRGKGYTDQNSITAGFKLRSTSFVWLASFLRRCGIQTPNLRFVSTGFNTKLRAAMNGNVLFRTCNPILYERLHGLSSSKAKNTDLDLLASSFPEADPDRQYAILAFFLGFFMASGHVTWLRGREGLTIRYSGITFTRRDIPFLEFLADALRSIGFDRVQLARIHLTIYSTPTNNKLLTNAISIYREHNIPFDQKLSLLDTLLSGKEVLLKDVMNQMTFYDFLGYENLENAFARVIAQDLYSLRIQGLNDILKAAGLPMVEHMDDFDMDRFLAQVETLWASAHEFMGQGIEFSEQAMFLSYIRSCFERRIDQAPADHTPRKPIIRCDQCGACFVRTNTLNNRIRDQHMGLEFRCRHAGCDKVYNNYRGRLRHEKEAHTDQVNCPECGQQFHESALESHMLHEHNPDNEFGCDIVTCKKRFTTQGSLTRHRKAFHKDSFTNCSLCGDNVWGSEMEMKHHLDRWHNPAAPYHCDICYKRYSRQDTITRHKRNVHAKHGMIAGVIRYVIINGIIFIIDKISFGRIQPDYTLRENWWSAAFSRSFTSYWMRYVIARAKGKPIPWHEDDYDFGSDDENDHPGVVVNDNNSISEGQTDVDSLHQSHIREKASL</sequence>
<dbReference type="PANTHER" id="PTHR43337:SF1">
    <property type="entry name" value="XANTHINE_URACIL PERMEASE C887.17-RELATED"/>
    <property type="match status" value="1"/>
</dbReference>
<evidence type="ECO:0000256" key="1">
    <source>
        <dbReference type="ARBA" id="ARBA00004127"/>
    </source>
</evidence>
<evidence type="ECO:0000256" key="8">
    <source>
        <dbReference type="SAM" id="MobiDB-lite"/>
    </source>
</evidence>
<dbReference type="InterPro" id="IPR045018">
    <property type="entry name" value="Azg-like"/>
</dbReference>
<feature type="region of interest" description="Disordered" evidence="8">
    <location>
        <begin position="599"/>
        <end position="671"/>
    </location>
</feature>
<dbReference type="Proteomes" id="UP000027586">
    <property type="component" value="Unassembled WGS sequence"/>
</dbReference>
<keyword evidence="5 9" id="KW-1133">Transmembrane helix</keyword>
<dbReference type="GO" id="GO:0005345">
    <property type="term" value="F:purine nucleobase transmembrane transporter activity"/>
    <property type="evidence" value="ECO:0007669"/>
    <property type="project" value="TreeGrafter"/>
</dbReference>
<dbReference type="InterPro" id="IPR006043">
    <property type="entry name" value="NCS2"/>
</dbReference>
<feature type="transmembrane region" description="Helical" evidence="9">
    <location>
        <begin position="95"/>
        <end position="121"/>
    </location>
</feature>
<evidence type="ECO:0000256" key="2">
    <source>
        <dbReference type="ARBA" id="ARBA00005697"/>
    </source>
</evidence>
<evidence type="ECO:0000256" key="9">
    <source>
        <dbReference type="SAM" id="Phobius"/>
    </source>
</evidence>
<feature type="transmembrane region" description="Helical" evidence="9">
    <location>
        <begin position="159"/>
        <end position="186"/>
    </location>
</feature>
<accession>A0A068S5C7</accession>
<feature type="domain" description="C2H2-type" evidence="10">
    <location>
        <begin position="1069"/>
        <end position="1099"/>
    </location>
</feature>
<dbReference type="OrthoDB" id="431212at2759"/>
<keyword evidence="7" id="KW-0862">Zinc</keyword>
<evidence type="ECO:0000259" key="10">
    <source>
        <dbReference type="PROSITE" id="PS50157"/>
    </source>
</evidence>
<feature type="transmembrane region" description="Helical" evidence="9">
    <location>
        <begin position="12"/>
        <end position="39"/>
    </location>
</feature>
<dbReference type="EMBL" id="CBTN010000044">
    <property type="protein sequence ID" value="CDH57195.1"/>
    <property type="molecule type" value="Genomic_DNA"/>
</dbReference>
<feature type="transmembrane region" description="Helical" evidence="9">
    <location>
        <begin position="312"/>
        <end position="333"/>
    </location>
</feature>
<keyword evidence="4 9" id="KW-0812">Transmembrane</keyword>
<feature type="compositionally biased region" description="Acidic residues" evidence="8">
    <location>
        <begin position="658"/>
        <end position="671"/>
    </location>
</feature>
<comment type="caution">
    <text evidence="11">The sequence shown here is derived from an EMBL/GenBank/DDBJ whole genome shotgun (WGS) entry which is preliminary data.</text>
</comment>
<dbReference type="PANTHER" id="PTHR43337">
    <property type="entry name" value="XANTHINE/URACIL PERMEASE C887.17-RELATED"/>
    <property type="match status" value="1"/>
</dbReference>
<feature type="region of interest" description="Disordered" evidence="8">
    <location>
        <begin position="1288"/>
        <end position="1324"/>
    </location>
</feature>
<comment type="similarity">
    <text evidence="2">Belongs to the nucleobase:cation symporter-2 (NCS2) (TC 2.A.40) family. Azg-like subfamily.</text>
</comment>
<dbReference type="InterPro" id="IPR036236">
    <property type="entry name" value="Znf_C2H2_sf"/>
</dbReference>
<keyword evidence="6 9" id="KW-0472">Membrane</keyword>
<evidence type="ECO:0000256" key="7">
    <source>
        <dbReference type="PROSITE-ProRule" id="PRU00042"/>
    </source>
</evidence>
<dbReference type="GO" id="GO:0012505">
    <property type="term" value="C:endomembrane system"/>
    <property type="evidence" value="ECO:0007669"/>
    <property type="project" value="UniProtKB-SubCell"/>
</dbReference>
<feature type="transmembrane region" description="Helical" evidence="9">
    <location>
        <begin position="339"/>
        <end position="359"/>
    </location>
</feature>
<feature type="compositionally biased region" description="Basic and acidic residues" evidence="8">
    <location>
        <begin position="1311"/>
        <end position="1324"/>
    </location>
</feature>
<reference evidence="11" key="1">
    <citation type="submission" date="2013-08" db="EMBL/GenBank/DDBJ databases">
        <title>Gene expansion shapes genome architecture in the human pathogen Lichtheimia corymbifera: an evolutionary genomics analysis in the ancient terrestrial Mucorales (Mucoromycotina).</title>
        <authorList>
            <person name="Schwartze V.U."/>
            <person name="Winter S."/>
            <person name="Shelest E."/>
            <person name="Marcet-Houben M."/>
            <person name="Horn F."/>
            <person name="Wehner S."/>
            <person name="Hoffmann K."/>
            <person name="Riege K."/>
            <person name="Sammeth M."/>
            <person name="Nowrousian M."/>
            <person name="Valiante V."/>
            <person name="Linde J."/>
            <person name="Jacobsen I.D."/>
            <person name="Marz M."/>
            <person name="Brakhage A.A."/>
            <person name="Gabaldon T."/>
            <person name="Bocker S."/>
            <person name="Voigt K."/>
        </authorList>
    </citation>
    <scope>NUCLEOTIDE SEQUENCE [LARGE SCALE GENOMIC DNA]</scope>
    <source>
        <strain evidence="11">FSU 9682</strain>
    </source>
</reference>
<dbReference type="VEuPathDB" id="FungiDB:LCOR_08167.1"/>
<dbReference type="GO" id="GO:0005886">
    <property type="term" value="C:plasma membrane"/>
    <property type="evidence" value="ECO:0007669"/>
    <property type="project" value="TreeGrafter"/>
</dbReference>
<dbReference type="SUPFAM" id="SSF57667">
    <property type="entry name" value="beta-beta-alpha zinc fingers"/>
    <property type="match status" value="1"/>
</dbReference>
<keyword evidence="7" id="KW-0863">Zinc-finger</keyword>
<gene>
    <name evidence="11" type="ORF">LCOR_08167.1</name>
</gene>
<protein>
    <submittedName>
        <fullName evidence="11">Purine transporter</fullName>
    </submittedName>
</protein>
<organism evidence="11 12">
    <name type="scientific">Lichtheimia corymbifera JMRC:FSU:9682</name>
    <dbReference type="NCBI Taxonomy" id="1263082"/>
    <lineage>
        <taxon>Eukaryota</taxon>
        <taxon>Fungi</taxon>
        <taxon>Fungi incertae sedis</taxon>
        <taxon>Mucoromycota</taxon>
        <taxon>Mucoromycotina</taxon>
        <taxon>Mucoromycetes</taxon>
        <taxon>Mucorales</taxon>
        <taxon>Lichtheimiaceae</taxon>
        <taxon>Lichtheimia</taxon>
    </lineage>
</organism>
<evidence type="ECO:0000256" key="5">
    <source>
        <dbReference type="ARBA" id="ARBA00022989"/>
    </source>
</evidence>